<feature type="compositionally biased region" description="Polar residues" evidence="4">
    <location>
        <begin position="220"/>
        <end position="238"/>
    </location>
</feature>
<proteinExistence type="predicted"/>
<dbReference type="Pfam" id="PF14379">
    <property type="entry name" value="Myb_CC_LHEQLE"/>
    <property type="match status" value="1"/>
</dbReference>
<evidence type="ECO:0000313" key="8">
    <source>
        <dbReference type="Proteomes" id="UP000243459"/>
    </source>
</evidence>
<dbReference type="EMBL" id="CM007383">
    <property type="protein sequence ID" value="ONK73835.1"/>
    <property type="molecule type" value="Genomic_DNA"/>
</dbReference>
<dbReference type="NCBIfam" id="TIGR01557">
    <property type="entry name" value="myb_SHAQKYF"/>
    <property type="match status" value="1"/>
</dbReference>
<evidence type="ECO:0000256" key="4">
    <source>
        <dbReference type="SAM" id="MobiDB-lite"/>
    </source>
</evidence>
<evidence type="ECO:0000256" key="2">
    <source>
        <dbReference type="ARBA" id="ARBA00023163"/>
    </source>
</evidence>
<keyword evidence="2" id="KW-0804">Transcription</keyword>
<dbReference type="InterPro" id="IPR009057">
    <property type="entry name" value="Homeodomain-like_sf"/>
</dbReference>
<keyword evidence="1" id="KW-0805">Transcription regulation</keyword>
<accession>A0A5P1F625</accession>
<dbReference type="PANTHER" id="PTHR31499:SF11">
    <property type="entry name" value="MYB FAMILY TRANSCRIPTION FACTOR PHL8"/>
    <property type="match status" value="1"/>
</dbReference>
<feature type="region of interest" description="Disordered" evidence="4">
    <location>
        <begin position="209"/>
        <end position="254"/>
    </location>
</feature>
<evidence type="ECO:0000256" key="3">
    <source>
        <dbReference type="ARBA" id="ARBA00023242"/>
    </source>
</evidence>
<evidence type="ECO:0000259" key="6">
    <source>
        <dbReference type="Pfam" id="PF14379"/>
    </source>
</evidence>
<keyword evidence="8" id="KW-1185">Reference proteome</keyword>
<dbReference type="Proteomes" id="UP000243459">
    <property type="component" value="Chromosome 3"/>
</dbReference>
<gene>
    <name evidence="7" type="ORF">A4U43_C03F70</name>
</gene>
<feature type="domain" description="MYB-CC type transcription factor LHEQLE-containing" evidence="6">
    <location>
        <begin position="118"/>
        <end position="159"/>
    </location>
</feature>
<keyword evidence="3" id="KW-0539">Nucleus</keyword>
<dbReference type="Gramene" id="ONK73835">
    <property type="protein sequence ID" value="ONK73835"/>
    <property type="gene ID" value="A4U43_C03F70"/>
</dbReference>
<dbReference type="InterPro" id="IPR001005">
    <property type="entry name" value="SANT/Myb"/>
</dbReference>
<dbReference type="Pfam" id="PF00249">
    <property type="entry name" value="Myb_DNA-binding"/>
    <property type="match status" value="1"/>
</dbReference>
<dbReference type="InterPro" id="IPR006447">
    <property type="entry name" value="Myb_dom_plants"/>
</dbReference>
<dbReference type="Gene3D" id="1.10.10.60">
    <property type="entry name" value="Homeodomain-like"/>
    <property type="match status" value="1"/>
</dbReference>
<dbReference type="SUPFAM" id="SSF46689">
    <property type="entry name" value="Homeodomain-like"/>
    <property type="match status" value="1"/>
</dbReference>
<name>A0A5P1F625_ASPOF</name>
<dbReference type="GO" id="GO:0003700">
    <property type="term" value="F:DNA-binding transcription factor activity"/>
    <property type="evidence" value="ECO:0007669"/>
    <property type="project" value="InterPro"/>
</dbReference>
<evidence type="ECO:0000256" key="1">
    <source>
        <dbReference type="ARBA" id="ARBA00023015"/>
    </source>
</evidence>
<feature type="compositionally biased region" description="Basic and acidic residues" evidence="4">
    <location>
        <begin position="209"/>
        <end position="219"/>
    </location>
</feature>
<dbReference type="GO" id="GO:0003677">
    <property type="term" value="F:DNA binding"/>
    <property type="evidence" value="ECO:0007669"/>
    <property type="project" value="InterPro"/>
</dbReference>
<dbReference type="InterPro" id="IPR046955">
    <property type="entry name" value="PHR1-like"/>
</dbReference>
<dbReference type="PANTHER" id="PTHR31499">
    <property type="entry name" value="MYB FAMILY TRANSCRIPTION FACTOR PHL11"/>
    <property type="match status" value="1"/>
</dbReference>
<dbReference type="OrthoDB" id="551907at2759"/>
<dbReference type="AlphaFoldDB" id="A0A5P1F625"/>
<organism evidence="7 8">
    <name type="scientific">Asparagus officinalis</name>
    <name type="common">Garden asparagus</name>
    <dbReference type="NCBI Taxonomy" id="4686"/>
    <lineage>
        <taxon>Eukaryota</taxon>
        <taxon>Viridiplantae</taxon>
        <taxon>Streptophyta</taxon>
        <taxon>Embryophyta</taxon>
        <taxon>Tracheophyta</taxon>
        <taxon>Spermatophyta</taxon>
        <taxon>Magnoliopsida</taxon>
        <taxon>Liliopsida</taxon>
        <taxon>Asparagales</taxon>
        <taxon>Asparagaceae</taxon>
        <taxon>Asparagoideae</taxon>
        <taxon>Asparagus</taxon>
    </lineage>
</organism>
<dbReference type="FunFam" id="1.10.10.60:FF:000002">
    <property type="entry name" value="Myb family transcription factor"/>
    <property type="match status" value="1"/>
</dbReference>
<protein>
    <submittedName>
        <fullName evidence="7">Uncharacterized protein</fullName>
    </submittedName>
</protein>
<evidence type="ECO:0000313" key="7">
    <source>
        <dbReference type="EMBL" id="ONK73835.1"/>
    </source>
</evidence>
<reference evidence="8" key="1">
    <citation type="journal article" date="2017" name="Nat. Commun.">
        <title>The asparagus genome sheds light on the origin and evolution of a young Y chromosome.</title>
        <authorList>
            <person name="Harkess A."/>
            <person name="Zhou J."/>
            <person name="Xu C."/>
            <person name="Bowers J.E."/>
            <person name="Van der Hulst R."/>
            <person name="Ayyampalayam S."/>
            <person name="Mercati F."/>
            <person name="Riccardi P."/>
            <person name="McKain M.R."/>
            <person name="Kakrana A."/>
            <person name="Tang H."/>
            <person name="Ray J."/>
            <person name="Groenendijk J."/>
            <person name="Arikit S."/>
            <person name="Mathioni S.M."/>
            <person name="Nakano M."/>
            <person name="Shan H."/>
            <person name="Telgmann-Rauber A."/>
            <person name="Kanno A."/>
            <person name="Yue Z."/>
            <person name="Chen H."/>
            <person name="Li W."/>
            <person name="Chen Y."/>
            <person name="Xu X."/>
            <person name="Zhang Y."/>
            <person name="Luo S."/>
            <person name="Chen H."/>
            <person name="Gao J."/>
            <person name="Mao Z."/>
            <person name="Pires J.C."/>
            <person name="Luo M."/>
            <person name="Kudrna D."/>
            <person name="Wing R.A."/>
            <person name="Meyers B.C."/>
            <person name="Yi K."/>
            <person name="Kong H."/>
            <person name="Lavrijsen P."/>
            <person name="Sunseri F."/>
            <person name="Falavigna A."/>
            <person name="Ye Y."/>
            <person name="Leebens-Mack J.H."/>
            <person name="Chen G."/>
        </authorList>
    </citation>
    <scope>NUCLEOTIDE SEQUENCE [LARGE SCALE GENOMIC DNA]</scope>
    <source>
        <strain evidence="8">cv. DH0086</strain>
    </source>
</reference>
<feature type="domain" description="Myb-like" evidence="5">
    <location>
        <begin position="20"/>
        <end position="71"/>
    </location>
</feature>
<evidence type="ECO:0000259" key="5">
    <source>
        <dbReference type="Pfam" id="PF00249"/>
    </source>
</evidence>
<sequence length="274" mass="30876">MSNETDDHGLALSATDAKPRLKWTRQLHQHFVEAVSELGGPERATPKSVMRIMRIPGITLYHLKSHLQKYRLAKSRESKAGSNTEGIMAADYRPREDVVRYVDESKTQPQFHNSTTMLNRQMEVQRRLLEQIEVQKHLQLRIEAQGKYLQSVLKKAQETLAAYTFSSSAQAEAADAGAECPSLLFSVPRQFLNAECSTESCLTCSEREEELKNDGKRSNAETSECSNSWSPDESNESNPCYGGGVSEGTVERRRRVHQMERATVFGPEGIDLNR</sequence>
<dbReference type="InterPro" id="IPR025756">
    <property type="entry name" value="Myb_CC_LHEQLE"/>
</dbReference>